<comment type="caution">
    <text evidence="1">The sequence shown here is derived from an EMBL/GenBank/DDBJ whole genome shotgun (WGS) entry which is preliminary data.</text>
</comment>
<dbReference type="EMBL" id="JARVKF010000279">
    <property type="protein sequence ID" value="KAK9419897.1"/>
    <property type="molecule type" value="Genomic_DNA"/>
</dbReference>
<evidence type="ECO:0000313" key="2">
    <source>
        <dbReference type="Proteomes" id="UP001408356"/>
    </source>
</evidence>
<proteinExistence type="predicted"/>
<reference evidence="1 2" key="1">
    <citation type="journal article" date="2024" name="J. Plant Pathol.">
        <title>Sequence and assembly of the genome of Seiridium unicorne, isolate CBS 538.82, causal agent of cypress canker disease.</title>
        <authorList>
            <person name="Scali E."/>
            <person name="Rocca G.D."/>
            <person name="Danti R."/>
            <person name="Garbelotto M."/>
            <person name="Barberini S."/>
            <person name="Baroncelli R."/>
            <person name="Emiliani G."/>
        </authorList>
    </citation>
    <scope>NUCLEOTIDE SEQUENCE [LARGE SCALE GENOMIC DNA]</scope>
    <source>
        <strain evidence="1 2">BM-138-508</strain>
    </source>
</reference>
<organism evidence="1 2">
    <name type="scientific">Seiridium unicorne</name>
    <dbReference type="NCBI Taxonomy" id="138068"/>
    <lineage>
        <taxon>Eukaryota</taxon>
        <taxon>Fungi</taxon>
        <taxon>Dikarya</taxon>
        <taxon>Ascomycota</taxon>
        <taxon>Pezizomycotina</taxon>
        <taxon>Sordariomycetes</taxon>
        <taxon>Xylariomycetidae</taxon>
        <taxon>Amphisphaeriales</taxon>
        <taxon>Sporocadaceae</taxon>
        <taxon>Seiridium</taxon>
    </lineage>
</organism>
<name>A0ABR2UZ57_9PEZI</name>
<gene>
    <name evidence="1" type="ORF">SUNI508_06903</name>
</gene>
<accession>A0ABR2UZ57</accession>
<keyword evidence="2" id="KW-1185">Reference proteome</keyword>
<evidence type="ECO:0000313" key="1">
    <source>
        <dbReference type="EMBL" id="KAK9419897.1"/>
    </source>
</evidence>
<protein>
    <submittedName>
        <fullName evidence="1">Uncharacterized protein</fullName>
    </submittedName>
</protein>
<sequence>MPGSTPRIEILLKFGSESSRRCSSKLRRRNPDCELARSRLEINGEKTENSHHYDAAQFGSPIPTDPAELLRVLGGVFGTPTPFALRNRVDSLAAGINADLFPSRFLICLAGLLGLVQRNM</sequence>
<dbReference type="Proteomes" id="UP001408356">
    <property type="component" value="Unassembled WGS sequence"/>
</dbReference>